<sequence>MRDHVTAPDGEGPPGCVVFASFDVDGAERQEKVIGNLMAALDGPVGQRPPGMLSANFHVSADTTRVLNCAEWTTDAAHQAFLDGSAHVTTRRVSGALPGVRPIGFKRYHQWCALGR</sequence>
<gene>
    <name evidence="1" type="ORF">SAMN06297387_12263</name>
</gene>
<dbReference type="Gene3D" id="3.30.70.100">
    <property type="match status" value="1"/>
</dbReference>
<dbReference type="InterPro" id="IPR011008">
    <property type="entry name" value="Dimeric_a/b-barrel"/>
</dbReference>
<evidence type="ECO:0000313" key="1">
    <source>
        <dbReference type="EMBL" id="SOD65586.1"/>
    </source>
</evidence>
<organism evidence="1 2">
    <name type="scientific">Streptomyces zhaozhouensis</name>
    <dbReference type="NCBI Taxonomy" id="1300267"/>
    <lineage>
        <taxon>Bacteria</taxon>
        <taxon>Bacillati</taxon>
        <taxon>Actinomycetota</taxon>
        <taxon>Actinomycetes</taxon>
        <taxon>Kitasatosporales</taxon>
        <taxon>Streptomycetaceae</taxon>
        <taxon>Streptomyces</taxon>
    </lineage>
</organism>
<keyword evidence="1" id="KW-0560">Oxidoreductase</keyword>
<dbReference type="AlphaFoldDB" id="A0A286E3W2"/>
<protein>
    <submittedName>
        <fullName evidence="1">Antibiotic biosynthesis monooxygenase</fullName>
    </submittedName>
</protein>
<accession>A0A286E3W2</accession>
<keyword evidence="2" id="KW-1185">Reference proteome</keyword>
<reference evidence="1 2" key="1">
    <citation type="submission" date="2017-09" db="EMBL/GenBank/DDBJ databases">
        <authorList>
            <person name="Ehlers B."/>
            <person name="Leendertz F.H."/>
        </authorList>
    </citation>
    <scope>NUCLEOTIDE SEQUENCE [LARGE SCALE GENOMIC DNA]</scope>
    <source>
        <strain evidence="1 2">CGMCC 4.7095</strain>
    </source>
</reference>
<evidence type="ECO:0000313" key="2">
    <source>
        <dbReference type="Proteomes" id="UP000219072"/>
    </source>
</evidence>
<dbReference type="EMBL" id="OCNE01000022">
    <property type="protein sequence ID" value="SOD65586.1"/>
    <property type="molecule type" value="Genomic_DNA"/>
</dbReference>
<dbReference type="Proteomes" id="UP000219072">
    <property type="component" value="Unassembled WGS sequence"/>
</dbReference>
<name>A0A286E3W2_9ACTN</name>
<keyword evidence="1" id="KW-0503">Monooxygenase</keyword>
<dbReference type="GO" id="GO:0004497">
    <property type="term" value="F:monooxygenase activity"/>
    <property type="evidence" value="ECO:0007669"/>
    <property type="project" value="UniProtKB-KW"/>
</dbReference>
<dbReference type="RefSeq" id="WP_245880775.1">
    <property type="nucleotide sequence ID" value="NZ_OCNE01000022.1"/>
</dbReference>
<dbReference type="SUPFAM" id="SSF54909">
    <property type="entry name" value="Dimeric alpha+beta barrel"/>
    <property type="match status" value="1"/>
</dbReference>
<proteinExistence type="predicted"/>